<proteinExistence type="predicted"/>
<dbReference type="RefSeq" id="WP_212007227.1">
    <property type="nucleotide sequence ID" value="NZ_JAAFYZ010000004.1"/>
</dbReference>
<sequence length="188" mass="20170">MNAMTVPPMTSPAMPQNQDQEVPGEVVDIPQQQDAESPAQDAGEVSVEAAVEPEPVAEVGEQSDEKDGQDDKDGKEGGDEKDLREEKEEKDEKEDKDEKKAAAKPKRKSAPRKAAGGTKSLVVLKEGRVQYADVDTVVVVDLDEAASPDTDVHDVLDRLTELRDATESPAKAGAVRALTDLIQEKALG</sequence>
<gene>
    <name evidence="2" type="ORF">KGQ19_01615</name>
</gene>
<organism evidence="2 3">
    <name type="scientific">Catenulispora pinistramenti</name>
    <dbReference type="NCBI Taxonomy" id="2705254"/>
    <lineage>
        <taxon>Bacteria</taxon>
        <taxon>Bacillati</taxon>
        <taxon>Actinomycetota</taxon>
        <taxon>Actinomycetes</taxon>
        <taxon>Catenulisporales</taxon>
        <taxon>Catenulisporaceae</taxon>
        <taxon>Catenulispora</taxon>
    </lineage>
</organism>
<protein>
    <submittedName>
        <fullName evidence="2">Uncharacterized protein</fullName>
    </submittedName>
</protein>
<dbReference type="Proteomes" id="UP000730482">
    <property type="component" value="Unassembled WGS sequence"/>
</dbReference>
<dbReference type="EMBL" id="JAAFYZ010000004">
    <property type="protein sequence ID" value="MBS2545558.1"/>
    <property type="molecule type" value="Genomic_DNA"/>
</dbReference>
<comment type="caution">
    <text evidence="2">The sequence shown here is derived from an EMBL/GenBank/DDBJ whole genome shotgun (WGS) entry which is preliminary data.</text>
</comment>
<name>A0ABS5KH47_9ACTN</name>
<evidence type="ECO:0000313" key="3">
    <source>
        <dbReference type="Proteomes" id="UP000730482"/>
    </source>
</evidence>
<accession>A0ABS5KH47</accession>
<evidence type="ECO:0000313" key="2">
    <source>
        <dbReference type="EMBL" id="MBS2545558.1"/>
    </source>
</evidence>
<feature type="compositionally biased region" description="Basic and acidic residues" evidence="1">
    <location>
        <begin position="63"/>
        <end position="87"/>
    </location>
</feature>
<evidence type="ECO:0000256" key="1">
    <source>
        <dbReference type="SAM" id="MobiDB-lite"/>
    </source>
</evidence>
<feature type="region of interest" description="Disordered" evidence="1">
    <location>
        <begin position="1"/>
        <end position="119"/>
    </location>
</feature>
<reference evidence="2 3" key="1">
    <citation type="submission" date="2020-02" db="EMBL/GenBank/DDBJ databases">
        <title>Acidophilic actinobacteria isolated from forest soil.</title>
        <authorList>
            <person name="Golinska P."/>
        </authorList>
    </citation>
    <scope>NUCLEOTIDE SEQUENCE [LARGE SCALE GENOMIC DNA]</scope>
    <source>
        <strain evidence="2 3">NL8</strain>
    </source>
</reference>
<feature type="compositionally biased region" description="Basic residues" evidence="1">
    <location>
        <begin position="102"/>
        <end position="111"/>
    </location>
</feature>
<keyword evidence="3" id="KW-1185">Reference proteome</keyword>
<feature type="compositionally biased region" description="Low complexity" evidence="1">
    <location>
        <begin position="42"/>
        <end position="60"/>
    </location>
</feature>